<organism evidence="1 2">
    <name type="scientific">Alteribacillus persepolensis</name>
    <dbReference type="NCBI Taxonomy" id="568899"/>
    <lineage>
        <taxon>Bacteria</taxon>
        <taxon>Bacillati</taxon>
        <taxon>Bacillota</taxon>
        <taxon>Bacilli</taxon>
        <taxon>Bacillales</taxon>
        <taxon>Bacillaceae</taxon>
        <taxon>Alteribacillus</taxon>
    </lineage>
</organism>
<reference evidence="1 2" key="1">
    <citation type="submission" date="2016-10" db="EMBL/GenBank/DDBJ databases">
        <authorList>
            <person name="de Groot N.N."/>
        </authorList>
    </citation>
    <scope>NUCLEOTIDE SEQUENCE [LARGE SCALE GENOMIC DNA]</scope>
    <source>
        <strain evidence="1 2">DSM 21632</strain>
    </source>
</reference>
<dbReference type="EMBL" id="FNDK01000024">
    <property type="protein sequence ID" value="SDI17729.1"/>
    <property type="molecule type" value="Genomic_DNA"/>
</dbReference>
<dbReference type="AlphaFoldDB" id="A0A1G8IFD0"/>
<dbReference type="Proteomes" id="UP000199163">
    <property type="component" value="Unassembled WGS sequence"/>
</dbReference>
<name>A0A1G8IFD0_9BACI</name>
<protein>
    <submittedName>
        <fullName evidence="1">Uncharacterized protein</fullName>
    </submittedName>
</protein>
<keyword evidence="2" id="KW-1185">Reference proteome</keyword>
<proteinExistence type="predicted"/>
<dbReference type="STRING" id="568899.SAMN05192534_1243"/>
<evidence type="ECO:0000313" key="2">
    <source>
        <dbReference type="Proteomes" id="UP000199163"/>
    </source>
</evidence>
<sequence>MKKEYHELNDIQQKNIAFLLDKTDTNHLDKLKVNYGVASGKRLEDYRQNVLSSLVTGVIPFKDFLHWLSHVHLEGNNSIFIYEPTNPDFFKKKQKIKLLKNCRSKISPIYNINKEDLNQIKLVSIEENQQKCQIILTFAAPAQLQVKEDGANSFKLENDLYLSYFIIDYDKKHIVLSMHPTVNLISVAGEKKRREWDDLTWIHLRAFKLITEMNFELKDPEWVVDALFEITEEYFHHNNKKITNIIEEVNQTKLEEITKSIQEIDPLFKKKDYKLRIQRSLSNLLESELTTAYGRIDIGTPFSVFLHQSDKGVTEFKANSRGKALNRTEAADIVKLMWDNGDITSLGIIYTFTNENAIKKEHPYKVLKTNKYYSLKKFNTSVTKKEVVDDVLEALDSYKQRVQPSTNAPSYTRR</sequence>
<dbReference type="RefSeq" id="WP_091275696.1">
    <property type="nucleotide sequence ID" value="NZ_FNDK01000024.1"/>
</dbReference>
<gene>
    <name evidence="1" type="ORF">SAMN05192534_1243</name>
</gene>
<evidence type="ECO:0000313" key="1">
    <source>
        <dbReference type="EMBL" id="SDI17729.1"/>
    </source>
</evidence>
<accession>A0A1G8IFD0</accession>
<dbReference type="OrthoDB" id="2964621at2"/>